<sequence>MSIQKMLLFLSMLGALSTAAVVGVLLNEKE</sequence>
<dbReference type="EMBL" id="UINC01131429">
    <property type="protein sequence ID" value="SVD13134.1"/>
    <property type="molecule type" value="Genomic_DNA"/>
</dbReference>
<proteinExistence type="predicted"/>
<feature type="non-terminal residue" evidence="1">
    <location>
        <position position="30"/>
    </location>
</feature>
<accession>A0A382ST87</accession>
<evidence type="ECO:0000313" key="1">
    <source>
        <dbReference type="EMBL" id="SVD13134.1"/>
    </source>
</evidence>
<name>A0A382ST87_9ZZZZ</name>
<reference evidence="1" key="1">
    <citation type="submission" date="2018-05" db="EMBL/GenBank/DDBJ databases">
        <authorList>
            <person name="Lanie J.A."/>
            <person name="Ng W.-L."/>
            <person name="Kazmierczak K.M."/>
            <person name="Andrzejewski T.M."/>
            <person name="Davidsen T.M."/>
            <person name="Wayne K.J."/>
            <person name="Tettelin H."/>
            <person name="Glass J.I."/>
            <person name="Rusch D."/>
            <person name="Podicherti R."/>
            <person name="Tsui H.-C.T."/>
            <person name="Winkler M.E."/>
        </authorList>
    </citation>
    <scope>NUCLEOTIDE SEQUENCE</scope>
</reference>
<gene>
    <name evidence="1" type="ORF">METZ01_LOCUS365988</name>
</gene>
<dbReference type="AlphaFoldDB" id="A0A382ST87"/>
<protein>
    <submittedName>
        <fullName evidence="1">Uncharacterized protein</fullName>
    </submittedName>
</protein>
<organism evidence="1">
    <name type="scientific">marine metagenome</name>
    <dbReference type="NCBI Taxonomy" id="408172"/>
    <lineage>
        <taxon>unclassified sequences</taxon>
        <taxon>metagenomes</taxon>
        <taxon>ecological metagenomes</taxon>
    </lineage>
</organism>